<dbReference type="Proteomes" id="UP001140217">
    <property type="component" value="Unassembled WGS sequence"/>
</dbReference>
<evidence type="ECO:0000313" key="5">
    <source>
        <dbReference type="EMBL" id="KAJ2781713.1"/>
    </source>
</evidence>
<proteinExistence type="predicted"/>
<dbReference type="GO" id="GO:0008897">
    <property type="term" value="F:holo-[acyl-carrier-protein] synthase activity"/>
    <property type="evidence" value="ECO:0007669"/>
    <property type="project" value="UniProtKB-EC"/>
</dbReference>
<reference evidence="5" key="1">
    <citation type="submission" date="2022-07" db="EMBL/GenBank/DDBJ databases">
        <title>Phylogenomic reconstructions and comparative analyses of Kickxellomycotina fungi.</title>
        <authorList>
            <person name="Reynolds N.K."/>
            <person name="Stajich J.E."/>
            <person name="Barry K."/>
            <person name="Grigoriev I.V."/>
            <person name="Crous P."/>
            <person name="Smith M.E."/>
        </authorList>
    </citation>
    <scope>NUCLEOTIDE SEQUENCE</scope>
    <source>
        <strain evidence="5">NBRC 105414</strain>
    </source>
</reference>
<dbReference type="PANTHER" id="PTHR12215">
    <property type="entry name" value="PHOSPHOPANTETHEINE TRANSFERASE"/>
    <property type="match status" value="1"/>
</dbReference>
<dbReference type="Pfam" id="PF01648">
    <property type="entry name" value="ACPS"/>
    <property type="match status" value="1"/>
</dbReference>
<gene>
    <name evidence="5" type="ORF">H4R18_002718</name>
</gene>
<dbReference type="Pfam" id="PF22624">
    <property type="entry name" value="AASDHPPT_N"/>
    <property type="match status" value="1"/>
</dbReference>
<dbReference type="GO" id="GO:0005829">
    <property type="term" value="C:cytosol"/>
    <property type="evidence" value="ECO:0007669"/>
    <property type="project" value="TreeGrafter"/>
</dbReference>
<name>A0A9W8HA23_9FUNG</name>
<keyword evidence="2" id="KW-0808">Transferase</keyword>
<protein>
    <recommendedName>
        <fullName evidence="1">holo-[acyl-carrier-protein] synthase</fullName>
        <ecNumber evidence="1">2.7.8.7</ecNumber>
    </recommendedName>
</protein>
<feature type="domain" description="4'-phosphopantetheinyl transferase N-terminal" evidence="4">
    <location>
        <begin position="28"/>
        <end position="117"/>
    </location>
</feature>
<evidence type="ECO:0000256" key="2">
    <source>
        <dbReference type="ARBA" id="ARBA00022679"/>
    </source>
</evidence>
<dbReference type="InterPro" id="IPR055066">
    <property type="entry name" value="AASDHPPT_N"/>
</dbReference>
<dbReference type="GO" id="GO:0019878">
    <property type="term" value="P:lysine biosynthetic process via aminoadipic acid"/>
    <property type="evidence" value="ECO:0007669"/>
    <property type="project" value="TreeGrafter"/>
</dbReference>
<sequence>MSATVWALSLAHEIGGSPEGLAAALARLSTGLSEAEADRLCGYRRPEDALRFAAGRALVRSLVLDVQDQAAPHPVRAKDIVFGQRRGTTKPVLAEQCRGLVRGVADFNISHDGDWVLAGVAGRGAIGVDVARVFCPEDMGDREYIGEFETQLSAREAAWLLERSTDRLRDFYRIWTAKEAYVKATGAGIAAIDLRTIDVALPHAGKAMCVQAGGEDAPFAFETGVLGDGGYVFCVASAPGVARAIRTVGIGDVERCLIPAR</sequence>
<comment type="caution">
    <text evidence="5">The sequence shown here is derived from an EMBL/GenBank/DDBJ whole genome shotgun (WGS) entry which is preliminary data.</text>
</comment>
<evidence type="ECO:0000256" key="1">
    <source>
        <dbReference type="ARBA" id="ARBA00013172"/>
    </source>
</evidence>
<evidence type="ECO:0000313" key="6">
    <source>
        <dbReference type="Proteomes" id="UP001140217"/>
    </source>
</evidence>
<dbReference type="GO" id="GO:0000287">
    <property type="term" value="F:magnesium ion binding"/>
    <property type="evidence" value="ECO:0007669"/>
    <property type="project" value="InterPro"/>
</dbReference>
<dbReference type="EC" id="2.7.8.7" evidence="1"/>
<dbReference type="AlphaFoldDB" id="A0A9W8HA23"/>
<dbReference type="OrthoDB" id="26719at2759"/>
<evidence type="ECO:0000259" key="3">
    <source>
        <dbReference type="Pfam" id="PF01648"/>
    </source>
</evidence>
<dbReference type="PANTHER" id="PTHR12215:SF10">
    <property type="entry name" value="L-AMINOADIPATE-SEMIALDEHYDE DEHYDROGENASE-PHOSPHOPANTETHEINYL TRANSFERASE"/>
    <property type="match status" value="1"/>
</dbReference>
<keyword evidence="6" id="KW-1185">Reference proteome</keyword>
<dbReference type="SUPFAM" id="SSF56214">
    <property type="entry name" value="4'-phosphopantetheinyl transferase"/>
    <property type="match status" value="2"/>
</dbReference>
<dbReference type="InterPro" id="IPR037143">
    <property type="entry name" value="4-PPantetheinyl_Trfase_dom_sf"/>
</dbReference>
<dbReference type="Gene3D" id="3.90.470.20">
    <property type="entry name" value="4'-phosphopantetheinyl transferase domain"/>
    <property type="match status" value="2"/>
</dbReference>
<dbReference type="EMBL" id="JANBUL010000095">
    <property type="protein sequence ID" value="KAJ2781713.1"/>
    <property type="molecule type" value="Genomic_DNA"/>
</dbReference>
<dbReference type="InterPro" id="IPR008278">
    <property type="entry name" value="4-PPantetheinyl_Trfase_dom"/>
</dbReference>
<dbReference type="InterPro" id="IPR050559">
    <property type="entry name" value="P-Pant_transferase_sf"/>
</dbReference>
<feature type="domain" description="4'-phosphopantetheinyl transferase" evidence="3">
    <location>
        <begin position="125"/>
        <end position="235"/>
    </location>
</feature>
<organism evidence="5 6">
    <name type="scientific">Coemansia javaensis</name>
    <dbReference type="NCBI Taxonomy" id="2761396"/>
    <lineage>
        <taxon>Eukaryota</taxon>
        <taxon>Fungi</taxon>
        <taxon>Fungi incertae sedis</taxon>
        <taxon>Zoopagomycota</taxon>
        <taxon>Kickxellomycotina</taxon>
        <taxon>Kickxellomycetes</taxon>
        <taxon>Kickxellales</taxon>
        <taxon>Kickxellaceae</taxon>
        <taxon>Coemansia</taxon>
    </lineage>
</organism>
<evidence type="ECO:0000259" key="4">
    <source>
        <dbReference type="Pfam" id="PF22624"/>
    </source>
</evidence>
<accession>A0A9W8HA23</accession>